<dbReference type="PROSITE" id="PS51257">
    <property type="entry name" value="PROKAR_LIPOPROTEIN"/>
    <property type="match status" value="1"/>
</dbReference>
<dbReference type="AlphaFoldDB" id="A0A9D9HK82"/>
<dbReference type="Proteomes" id="UP000823617">
    <property type="component" value="Unassembled WGS sequence"/>
</dbReference>
<dbReference type="EMBL" id="JADIMK010000027">
    <property type="protein sequence ID" value="MBO8455365.1"/>
    <property type="molecule type" value="Genomic_DNA"/>
</dbReference>
<proteinExistence type="predicted"/>
<evidence type="ECO:0008006" key="3">
    <source>
        <dbReference type="Google" id="ProtNLM"/>
    </source>
</evidence>
<evidence type="ECO:0000313" key="1">
    <source>
        <dbReference type="EMBL" id="MBO8455365.1"/>
    </source>
</evidence>
<sequence length="168" mass="19738">MRHPTFILTLLALVATACCDSRKEDDSGLPEYDWAMVYNSEASWGCYYFIEFATYDFLRDKYWFKRQFPTKPKMIYDRDSLAFITDHINNAKFYPDSMLLGRMPTLCVLLHNPVTGKTDTLTTGRYRGSYLSFNAREFRDNALYALLIEDLCRRDSCWHSSYLYYGAP</sequence>
<protein>
    <recommendedName>
        <fullName evidence="3">Lipoprotein</fullName>
    </recommendedName>
</protein>
<reference evidence="1" key="1">
    <citation type="submission" date="2020-10" db="EMBL/GenBank/DDBJ databases">
        <authorList>
            <person name="Gilroy R."/>
        </authorList>
    </citation>
    <scope>NUCLEOTIDE SEQUENCE</scope>
    <source>
        <strain evidence="1">B1-3475</strain>
    </source>
</reference>
<organism evidence="1 2">
    <name type="scientific">Candidatus Cryptobacteroides intestinigallinarum</name>
    <dbReference type="NCBI Taxonomy" id="2840767"/>
    <lineage>
        <taxon>Bacteria</taxon>
        <taxon>Pseudomonadati</taxon>
        <taxon>Bacteroidota</taxon>
        <taxon>Bacteroidia</taxon>
        <taxon>Bacteroidales</taxon>
        <taxon>Candidatus Cryptobacteroides</taxon>
    </lineage>
</organism>
<name>A0A9D9HK82_9BACT</name>
<evidence type="ECO:0000313" key="2">
    <source>
        <dbReference type="Proteomes" id="UP000823617"/>
    </source>
</evidence>
<reference evidence="1" key="2">
    <citation type="journal article" date="2021" name="PeerJ">
        <title>Extensive microbial diversity within the chicken gut microbiome revealed by metagenomics and culture.</title>
        <authorList>
            <person name="Gilroy R."/>
            <person name="Ravi A."/>
            <person name="Getino M."/>
            <person name="Pursley I."/>
            <person name="Horton D.L."/>
            <person name="Alikhan N.F."/>
            <person name="Baker D."/>
            <person name="Gharbi K."/>
            <person name="Hall N."/>
            <person name="Watson M."/>
            <person name="Adriaenssens E.M."/>
            <person name="Foster-Nyarko E."/>
            <person name="Jarju S."/>
            <person name="Secka A."/>
            <person name="Antonio M."/>
            <person name="Oren A."/>
            <person name="Chaudhuri R.R."/>
            <person name="La Ragione R."/>
            <person name="Hildebrand F."/>
            <person name="Pallen M.J."/>
        </authorList>
    </citation>
    <scope>NUCLEOTIDE SEQUENCE</scope>
    <source>
        <strain evidence="1">B1-3475</strain>
    </source>
</reference>
<accession>A0A9D9HK82</accession>
<gene>
    <name evidence="1" type="ORF">IAC08_03030</name>
</gene>
<comment type="caution">
    <text evidence="1">The sequence shown here is derived from an EMBL/GenBank/DDBJ whole genome shotgun (WGS) entry which is preliminary data.</text>
</comment>